<dbReference type="Gene3D" id="1.10.290.10">
    <property type="entry name" value="Topoisomerase I, domain 4"/>
    <property type="match status" value="1"/>
</dbReference>
<dbReference type="HAMAP" id="MF_00952">
    <property type="entry name" value="Topoisom_1_prok"/>
    <property type="match status" value="1"/>
</dbReference>
<feature type="domain" description="Toprim" evidence="10">
    <location>
        <begin position="3"/>
        <end position="113"/>
    </location>
</feature>
<dbReference type="InterPro" id="IPR013826">
    <property type="entry name" value="Topo_IA_cen_sub3"/>
</dbReference>
<dbReference type="Proteomes" id="UP000009102">
    <property type="component" value="Chromosome"/>
</dbReference>
<dbReference type="Pfam" id="PF01751">
    <property type="entry name" value="Toprim"/>
    <property type="match status" value="1"/>
</dbReference>
<dbReference type="InterPro" id="IPR034149">
    <property type="entry name" value="TOPRIM_TopoI"/>
</dbReference>
<feature type="region of interest" description="Interaction with DNA" evidence="8">
    <location>
        <begin position="167"/>
        <end position="172"/>
    </location>
</feature>
<dbReference type="OrthoDB" id="9804262at2"/>
<evidence type="ECO:0000256" key="3">
    <source>
        <dbReference type="ARBA" id="ARBA00022723"/>
    </source>
</evidence>
<dbReference type="PANTHER" id="PTHR42785:SF1">
    <property type="entry name" value="DNA TOPOISOMERASE"/>
    <property type="match status" value="1"/>
</dbReference>
<feature type="site" description="Interaction with DNA" evidence="8">
    <location>
        <position position="147"/>
    </location>
</feature>
<evidence type="ECO:0000256" key="2">
    <source>
        <dbReference type="ARBA" id="ARBA00009446"/>
    </source>
</evidence>
<organism evidence="12 13">
    <name type="scientific">Halothiobacillus neapolitanus (strain ATCC 23641 / DSM 15147 / CIP 104769 / NCIMB 8539 / c2)</name>
    <name type="common">Thiobacillus neapolitanus</name>
    <dbReference type="NCBI Taxonomy" id="555778"/>
    <lineage>
        <taxon>Bacteria</taxon>
        <taxon>Pseudomonadati</taxon>
        <taxon>Pseudomonadota</taxon>
        <taxon>Gammaproteobacteria</taxon>
        <taxon>Chromatiales</taxon>
        <taxon>Halothiobacillaceae</taxon>
        <taxon>Halothiobacillus</taxon>
    </lineage>
</organism>
<gene>
    <name evidence="8" type="primary">topA</name>
    <name evidence="12" type="ordered locus">Hneap_2090</name>
</gene>
<evidence type="ECO:0000256" key="5">
    <source>
        <dbReference type="ARBA" id="ARBA00023029"/>
    </source>
</evidence>
<dbReference type="NCBIfam" id="NF006451">
    <property type="entry name" value="PRK08780.1"/>
    <property type="match status" value="1"/>
</dbReference>
<dbReference type="PANTHER" id="PTHR42785">
    <property type="entry name" value="DNA TOPOISOMERASE, TYPE IA, CORE"/>
    <property type="match status" value="1"/>
</dbReference>
<evidence type="ECO:0000256" key="4">
    <source>
        <dbReference type="ARBA" id="ARBA00022842"/>
    </source>
</evidence>
<dbReference type="SUPFAM" id="SSF56712">
    <property type="entry name" value="Prokaryotic type I DNA topoisomerase"/>
    <property type="match status" value="1"/>
</dbReference>
<feature type="site" description="Interaction with DNA" evidence="8">
    <location>
        <position position="33"/>
    </location>
</feature>
<dbReference type="Gene3D" id="3.40.50.140">
    <property type="match status" value="1"/>
</dbReference>
<reference evidence="12 13" key="1">
    <citation type="submission" date="2009-10" db="EMBL/GenBank/DDBJ databases">
        <title>Complete sequence of Halothiobacillus neapolitanus c2.</title>
        <authorList>
            <consortium name="US DOE Joint Genome Institute"/>
            <person name="Lucas S."/>
            <person name="Copeland A."/>
            <person name="Lapidus A."/>
            <person name="Glavina del Rio T."/>
            <person name="Tice H."/>
            <person name="Bruce D."/>
            <person name="Goodwin L."/>
            <person name="Pitluck S."/>
            <person name="Davenport K."/>
            <person name="Brettin T."/>
            <person name="Detter J.C."/>
            <person name="Han C."/>
            <person name="Tapia R."/>
            <person name="Larimer F."/>
            <person name="Land M."/>
            <person name="Hauser L."/>
            <person name="Kyrpides N."/>
            <person name="Mikhailova N."/>
            <person name="Kerfeld C."/>
            <person name="Cannon G."/>
            <person name="Heinhort S."/>
        </authorList>
    </citation>
    <scope>NUCLEOTIDE SEQUENCE [LARGE SCALE GENOMIC DNA]</scope>
    <source>
        <strain evidence="13">ATCC 23641 / c2</strain>
    </source>
</reference>
<dbReference type="SMART" id="SM00493">
    <property type="entry name" value="TOPRIM"/>
    <property type="match status" value="1"/>
</dbReference>
<dbReference type="InterPro" id="IPR013824">
    <property type="entry name" value="Topo_IA_cen_sub1"/>
</dbReference>
<dbReference type="SMART" id="SM00437">
    <property type="entry name" value="TOP1Ac"/>
    <property type="match status" value="1"/>
</dbReference>
<feature type="region of interest" description="Disordered" evidence="9">
    <location>
        <begin position="765"/>
        <end position="834"/>
    </location>
</feature>
<comment type="catalytic activity">
    <reaction evidence="1 8">
        <text>ATP-independent breakage of single-stranded DNA, followed by passage and rejoining.</text>
        <dbReference type="EC" id="5.6.2.1"/>
    </reaction>
</comment>
<dbReference type="eggNOG" id="COG1754">
    <property type="taxonomic scope" value="Bacteria"/>
</dbReference>
<comment type="caution">
    <text evidence="8">Lacks conserved residue(s) required for the propagation of feature annotation.</text>
</comment>
<feature type="site" description="Interaction with DNA" evidence="8">
    <location>
        <position position="313"/>
    </location>
</feature>
<evidence type="ECO:0000256" key="7">
    <source>
        <dbReference type="ARBA" id="ARBA00023235"/>
    </source>
</evidence>
<dbReference type="InterPro" id="IPR003601">
    <property type="entry name" value="Topo_IA_2"/>
</dbReference>
<keyword evidence="7 8" id="KW-0413">Isomerase</keyword>
<feature type="site" description="Interaction with DNA" evidence="8">
    <location>
        <position position="144"/>
    </location>
</feature>
<feature type="site" description="Interaction with DNA" evidence="8">
    <location>
        <position position="507"/>
    </location>
</feature>
<dbReference type="InterPro" id="IPR013825">
    <property type="entry name" value="Topo_IA_cen_sub2"/>
</dbReference>
<evidence type="ECO:0000313" key="12">
    <source>
        <dbReference type="EMBL" id="ACX96908.1"/>
    </source>
</evidence>
<keyword evidence="3" id="KW-0479">Metal-binding</keyword>
<evidence type="ECO:0000259" key="11">
    <source>
        <dbReference type="PROSITE" id="PS52039"/>
    </source>
</evidence>
<dbReference type="GO" id="GO:0006265">
    <property type="term" value="P:DNA topological change"/>
    <property type="evidence" value="ECO:0007669"/>
    <property type="project" value="UniProtKB-UniRule"/>
</dbReference>
<dbReference type="InterPro" id="IPR028612">
    <property type="entry name" value="Topoisom_1_IA"/>
</dbReference>
<evidence type="ECO:0000256" key="6">
    <source>
        <dbReference type="ARBA" id="ARBA00023125"/>
    </source>
</evidence>
<dbReference type="AlphaFoldDB" id="D0KVS8"/>
<name>D0KVS8_HALNC</name>
<dbReference type="InterPro" id="IPR005733">
    <property type="entry name" value="TopoI_bac-type"/>
</dbReference>
<dbReference type="SMART" id="SM00436">
    <property type="entry name" value="TOP1Bc"/>
    <property type="match status" value="1"/>
</dbReference>
<accession>D0KVS8</accession>
<dbReference type="EC" id="5.6.2.1" evidence="8"/>
<dbReference type="InterPro" id="IPR023405">
    <property type="entry name" value="Topo_IA_core_domain"/>
</dbReference>
<dbReference type="PROSITE" id="PS00396">
    <property type="entry name" value="TOPO_IA_1"/>
    <property type="match status" value="1"/>
</dbReference>
<comment type="subunit">
    <text evidence="8">Monomer.</text>
</comment>
<keyword evidence="5 8" id="KW-0799">Topoisomerase</keyword>
<keyword evidence="13" id="KW-1185">Reference proteome</keyword>
<keyword evidence="6 8" id="KW-0238">DNA-binding</keyword>
<dbReference type="EMBL" id="CP001801">
    <property type="protein sequence ID" value="ACX96908.1"/>
    <property type="molecule type" value="Genomic_DNA"/>
</dbReference>
<feature type="active site" description="O-(5'-phospho-DNA)-tyrosine intermediate" evidence="8">
    <location>
        <position position="311"/>
    </location>
</feature>
<dbReference type="PRINTS" id="PR00417">
    <property type="entry name" value="PRTPISMRASEI"/>
</dbReference>
<dbReference type="NCBIfam" id="TIGR01051">
    <property type="entry name" value="topA_bact"/>
    <property type="match status" value="1"/>
</dbReference>
<dbReference type="GO" id="GO:0003917">
    <property type="term" value="F:DNA topoisomerase type I (single strand cut, ATP-independent) activity"/>
    <property type="evidence" value="ECO:0007669"/>
    <property type="project" value="UniProtKB-UniRule"/>
</dbReference>
<protein>
    <recommendedName>
        <fullName evidence="8">DNA topoisomerase 1</fullName>
        <ecNumber evidence="8">5.6.2.1</ecNumber>
    </recommendedName>
    <alternativeName>
        <fullName evidence="8">DNA topoisomerase I</fullName>
    </alternativeName>
</protein>
<dbReference type="InterPro" id="IPR000380">
    <property type="entry name" value="Topo_IA"/>
</dbReference>
<dbReference type="GO" id="GO:0046872">
    <property type="term" value="F:metal ion binding"/>
    <property type="evidence" value="ECO:0007669"/>
    <property type="project" value="UniProtKB-KW"/>
</dbReference>
<dbReference type="Pfam" id="PF01131">
    <property type="entry name" value="Topoisom_bac"/>
    <property type="match status" value="1"/>
</dbReference>
<dbReference type="GO" id="GO:0003677">
    <property type="term" value="F:DNA binding"/>
    <property type="evidence" value="ECO:0007669"/>
    <property type="project" value="UniProtKB-KW"/>
</dbReference>
<sequence length="834" mass="92425">MSQTLVIVESPAKAKTIKKYLGPGYEVLASYGHVRDLIPKDGAVDTAHDFAMNYTLIDKNVRHVDAIKKALKSSDILLLATDPDREGEAISWHLRELLAEAGLLKNKTAQRVVFYEITKKAVQEAVAHPRDLSIDLINAQQARRALDYLVGFNLSPLLWKKINPGLSAGRVQSPALRLIVEREAEIEAFNPQEYWTILADCQADRAAEKSRFNARLLTLDGQKAEQFTLTNETDAQSARSRILEAAAGTLTVRSVEKRERKRNPAPPFTTSTLQQEGVRKLGLSASRVMRLAQELYEGVDIGAGTVGLITYMRTDAVTLSEDALTQIRAHIGDKYGAAYLPASPNRYKTKSKNAQEAHEAIRPTSAAHTPDSVRAFLNKDQFRLYEMIFKRAVASQMTPAVYDQVSVDLAVNDQHSFRANGSTLKFPGFIALYREDEDDASGDNDEDRRLPPLTVGDKIALNDIAADQHFTEPPPRFTEASLVKTLEEYGIGRPSTYASIISTLQAREYVLLDQRRFKPTDMGRVVNGFLTDYFRDIVDYEFTAKLEDDLDAVSRGERDWVPLMREFWTPFHDRVEHTNENVTRQEAAQGRELGIDPKSGKPVSVRLGRFGPFAQIGTKDDEEKPKFASLKRSQSIATITLDEALDLFQLPRKLGETPEGEPVEVAIGRFGPFVKFGKMYASLGKDDDPYTIELPRALEIIEIKKLAEKNRYITQFDNGVSVQNGRYGPYITDGKKNAKIPKDKDPKSLTLEECVALLAAAPEKKSARGKTAAKATAKKTAAPKATAPKTTAKKSTTPRAKKASATDAQAPAKKTPVKKPATARSKKPAATIPE</sequence>
<dbReference type="HOGENOM" id="CLU_002929_0_1_6"/>
<feature type="site" description="Interaction with DNA" evidence="8">
    <location>
        <position position="143"/>
    </location>
</feature>
<feature type="site" description="Interaction with DNA" evidence="8">
    <location>
        <position position="159"/>
    </location>
</feature>
<dbReference type="Pfam" id="PF13368">
    <property type="entry name" value="Toprim_C_rpt"/>
    <property type="match status" value="3"/>
</dbReference>
<dbReference type="InterPro" id="IPR025589">
    <property type="entry name" value="Toprim_C_rpt"/>
</dbReference>
<dbReference type="InterPro" id="IPR023406">
    <property type="entry name" value="Topo_IA_AS"/>
</dbReference>
<dbReference type="RefSeq" id="WP_012824940.1">
    <property type="nucleotide sequence ID" value="NC_013422.1"/>
</dbReference>
<dbReference type="InterPro" id="IPR013497">
    <property type="entry name" value="Topo_IA_cen"/>
</dbReference>
<dbReference type="CDD" id="cd03363">
    <property type="entry name" value="TOPRIM_TopoIA_TopoI"/>
    <property type="match status" value="1"/>
</dbReference>
<evidence type="ECO:0000256" key="1">
    <source>
        <dbReference type="ARBA" id="ARBA00000213"/>
    </source>
</evidence>
<dbReference type="Gene3D" id="1.10.460.10">
    <property type="entry name" value="Topoisomerase I, domain 2"/>
    <property type="match status" value="1"/>
</dbReference>
<dbReference type="CDD" id="cd00186">
    <property type="entry name" value="TOP1Ac"/>
    <property type="match status" value="1"/>
</dbReference>
<comment type="function">
    <text evidence="8">Releases the supercoiling and torsional tension of DNA, which is introduced during the DNA replication and transcription, by transiently cleaving and rejoining one strand of the DNA duplex. Introduces a single-strand break via transesterification at a target site in duplex DNA. The scissile phosphodiester is attacked by the catalytic tyrosine of the enzyme, resulting in the formation of a DNA-(5'-phosphotyrosyl)-enzyme intermediate and the expulsion of a 3'-OH DNA strand. The free DNA strand then undergoes passage around the unbroken strand, thus removing DNA supercoils. Finally, in the religation step, the DNA 3'-OH attacks the covalent intermediate to expel the active-site tyrosine and restore the DNA phosphodiester backbone.</text>
</comment>
<dbReference type="InterPro" id="IPR006171">
    <property type="entry name" value="TOPRIM_dom"/>
</dbReference>
<keyword evidence="4" id="KW-0460">Magnesium</keyword>
<dbReference type="KEGG" id="hna:Hneap_2090"/>
<dbReference type="PROSITE" id="PS52039">
    <property type="entry name" value="TOPO_IA_2"/>
    <property type="match status" value="1"/>
</dbReference>
<dbReference type="InterPro" id="IPR003602">
    <property type="entry name" value="Topo_IA_DNA-bd_dom"/>
</dbReference>
<dbReference type="eggNOG" id="COG0550">
    <property type="taxonomic scope" value="Bacteria"/>
</dbReference>
<evidence type="ECO:0000259" key="10">
    <source>
        <dbReference type="PROSITE" id="PS50880"/>
    </source>
</evidence>
<evidence type="ECO:0000313" key="13">
    <source>
        <dbReference type="Proteomes" id="UP000009102"/>
    </source>
</evidence>
<dbReference type="PROSITE" id="PS50880">
    <property type="entry name" value="TOPRIM"/>
    <property type="match status" value="1"/>
</dbReference>
<comment type="similarity">
    <text evidence="2 8">Belongs to the type IA topoisomerase family.</text>
</comment>
<feature type="compositionally biased region" description="Low complexity" evidence="9">
    <location>
        <begin position="769"/>
        <end position="823"/>
    </location>
</feature>
<feature type="domain" description="Topo IA-type catalytic" evidence="11">
    <location>
        <begin position="133"/>
        <end position="575"/>
    </location>
</feature>
<evidence type="ECO:0000256" key="8">
    <source>
        <dbReference type="HAMAP-Rule" id="MF_00952"/>
    </source>
</evidence>
<evidence type="ECO:0000256" key="9">
    <source>
        <dbReference type="SAM" id="MobiDB-lite"/>
    </source>
</evidence>
<dbReference type="Gene3D" id="2.70.20.10">
    <property type="entry name" value="Topoisomerase I, domain 3"/>
    <property type="match status" value="1"/>
</dbReference>
<proteinExistence type="inferred from homology"/>
<dbReference type="STRING" id="555778.Hneap_2090"/>